<protein>
    <submittedName>
        <fullName evidence="3">DUF317 domain-containing protein</fullName>
    </submittedName>
</protein>
<keyword evidence="4" id="KW-1185">Reference proteome</keyword>
<evidence type="ECO:0000313" key="3">
    <source>
        <dbReference type="EMBL" id="MFC0844758.1"/>
    </source>
</evidence>
<dbReference type="Proteomes" id="UP001589887">
    <property type="component" value="Unassembled WGS sequence"/>
</dbReference>
<feature type="region of interest" description="Disordered" evidence="1">
    <location>
        <begin position="445"/>
        <end position="471"/>
    </location>
</feature>
<proteinExistence type="predicted"/>
<reference evidence="3 4" key="1">
    <citation type="submission" date="2024-09" db="EMBL/GenBank/DDBJ databases">
        <authorList>
            <person name="Sun Q."/>
            <person name="Mori K."/>
        </authorList>
    </citation>
    <scope>NUCLEOTIDE SEQUENCE [LARGE SCALE GENOMIC DNA]</scope>
    <source>
        <strain evidence="3 4">JCM 4557</strain>
    </source>
</reference>
<dbReference type="InterPro" id="IPR005523">
    <property type="entry name" value="DUF317_SPDY"/>
</dbReference>
<dbReference type="EMBL" id="JBHMQV010000009">
    <property type="protein sequence ID" value="MFC0844758.1"/>
    <property type="molecule type" value="Genomic_DNA"/>
</dbReference>
<evidence type="ECO:0000313" key="4">
    <source>
        <dbReference type="Proteomes" id="UP001589887"/>
    </source>
</evidence>
<dbReference type="RefSeq" id="WP_394319219.1">
    <property type="nucleotide sequence ID" value="NZ_JBHMQV010000009.1"/>
</dbReference>
<comment type="caution">
    <text evidence="3">The sequence shown here is derived from an EMBL/GenBank/DDBJ whole genome shotgun (WGS) entry which is preliminary data.</text>
</comment>
<evidence type="ECO:0000256" key="1">
    <source>
        <dbReference type="SAM" id="MobiDB-lite"/>
    </source>
</evidence>
<dbReference type="Pfam" id="PF03771">
    <property type="entry name" value="SPDY"/>
    <property type="match status" value="1"/>
</dbReference>
<feature type="domain" description="DUF317" evidence="2">
    <location>
        <begin position="286"/>
        <end position="333"/>
    </location>
</feature>
<feature type="compositionally biased region" description="Polar residues" evidence="1">
    <location>
        <begin position="445"/>
        <end position="454"/>
    </location>
</feature>
<evidence type="ECO:0000259" key="2">
    <source>
        <dbReference type="Pfam" id="PF03771"/>
    </source>
</evidence>
<sequence>MSLPLPDLTSTAQVSFRYIADHATPAGADRTPVAAILSGPDTATAGAVLGLHGFRWTGETTLVLARIDRDEHHHTEAAADVLRAQGIAVTLSPRLRHAIDTDWCFTVFPGMDHVDRADIRELAAAAQQIHDGITSGRLVVHAHAHDPNGTTVALATYLGGKTVELSGQDHLRHITATYPDLTVAQALAQFQQRHPTTVRPGPAPATDTEQAIAAAFTPTAPAPSAPAPDPAVPVEPVVETVPVYAADPGDHEQVLNHFFDQHGAWDKVRTWSDETTLASHETLAQRVEFVHDSVHDDVAWTLAAYDSPVSDRRWHATATRTTPAELITALLDAFDRDGTSTGPAAVTEQTLTRITRPLADAGWQPVIDGSSVTWTAPDHGAFLRFDARAYGRPDSPLPTWTLRGLHAGATAPAWTMGLSRDTPEAVLDTLAFDLAHQTGTRLAQTTPPAVQAQVTGLPPTPPASTRPSAHR</sequence>
<organism evidence="3 4">
    <name type="scientific">Streptomyces noboritoensis</name>
    <dbReference type="NCBI Taxonomy" id="67337"/>
    <lineage>
        <taxon>Bacteria</taxon>
        <taxon>Bacillati</taxon>
        <taxon>Actinomycetota</taxon>
        <taxon>Actinomycetes</taxon>
        <taxon>Kitasatosporales</taxon>
        <taxon>Streptomycetaceae</taxon>
        <taxon>Streptomyces</taxon>
    </lineage>
</organism>
<gene>
    <name evidence="3" type="ORF">ACFH04_13720</name>
</gene>
<accession>A0ABV6TG40</accession>
<name>A0ABV6TG40_9ACTN</name>